<dbReference type="OrthoDB" id="6951663at2"/>
<dbReference type="EMBL" id="VJYK02000034">
    <property type="protein sequence ID" value="MQS01298.1"/>
    <property type="molecule type" value="Genomic_DNA"/>
</dbReference>
<reference evidence="3" key="3">
    <citation type="journal article" name="Syst. Appl. Microbiol.">
        <title>Streptomyces alkaliterrae sp. nov., isolated from an alkaline soil, and emended descriptions of Streptomyces alkaliphilus, Streptomyces calidiresistens and Streptomyces durbertensis.</title>
        <authorList>
            <person name="Swiecimska M."/>
            <person name="Golinska P."/>
            <person name="Nouioui I."/>
            <person name="Wypij M."/>
            <person name="Rai M."/>
            <person name="Sangal V."/>
            <person name="Goodfellow M."/>
        </authorList>
    </citation>
    <scope>NUCLEOTIDE SEQUENCE</scope>
    <source>
        <strain evidence="3">OF8</strain>
    </source>
</reference>
<evidence type="ECO:0000256" key="2">
    <source>
        <dbReference type="SAM" id="MobiDB-lite"/>
    </source>
</evidence>
<comment type="caution">
    <text evidence="4">The sequence shown here is derived from an EMBL/GenBank/DDBJ whole genome shotgun (WGS) entry which is preliminary data.</text>
</comment>
<feature type="region of interest" description="Disordered" evidence="2">
    <location>
        <begin position="1179"/>
        <end position="1323"/>
    </location>
</feature>
<evidence type="ECO:0000313" key="4">
    <source>
        <dbReference type="EMBL" id="MQS01298.1"/>
    </source>
</evidence>
<sequence length="1323" mass="142779">MVATPPFSPQGMRVGLLKELAEALDGLGPVIDTALDVLTVAETELALNSLGSKDRQAIMRGLGFRKVEPRRFGRVLSEQVLKRVRRGDDTHRLCAVSHLTARIMDDIDRLVGQPGPDRTGDGLVDRWGTRLLQLAIFSHLRSSVFDAHLLVWVVEHDWFGAEVDEATRDAVLKVAQQVIDEACGLDHVTTSHEEAPAGDPRTTAVVPTPRLPGDTSCLSQSECQPKWSRQHPEEQELLDDLTAAEEQLKNVVEKARDAADRARAALLEGRPPADTDLTLLAAVASAFSRARVALATVGATDVPDRLADVLEAIGEQRARAERRKRNAETRRVVATVAALDCSPDSAVSTVIADARQRAERLLTKREWDEQDEACAQVLALLVRLAGMKDRSDAQQEVVALQQQLSVAHPPYAVAAVLYQQIAVAEDGPVSEVQATPQPEDPAEAQRTPGPTGCPGPATRTDDTPGSDGDRDDPAISSDPVERLSQSADAMPQRPSSPLTAAETDGTDRVEPRDVEPVLARLIAEKRFGLAAQLAQATDRPATDAAAMRLASAATLLRSGTGRVAQYIEESLHDWEGHEESDTDALSLLLLPTLVNAALVTGAPVVGAHLRALAPQLPDALHEMAIMVGERALQGALLIAPPHAVMADVSQSESELRAAVDACQALLSVPRLRFQRASAIVQRWLAPTGLLGSALAAIVAGAPDAEQRADELLEQLTRRSQVEGAIDEMDAALRGPGGRGIQGSGRSNVRHCLERVRDAVRRWRALKRDLEAVREEENAWAFQSVASLRLSLLGLRDRVADDLAAAERSSAVLAKATAHVARDLFAEIFAGLDSGVRSAATGPEPDVHQVMNAELYKAPLPVPAGRVTVEDLLEAVDRSWDEAIEYQLRHDEFGVIHTIMDLADLQVLPALHTLTLPEERRARLAATERNRRTTLADEQRQLAARLRRSQADAALTVEQDVNLQELLADARAHLANDAPGELAAARRKLDRVEALLPRYREEAAERLRARLSALTDVSAEDRERVLRNVDTDSLATATELVYFLELGEPVPEIRSEDSHLEAFFPAVPDALPGGVNAELVAAVRGRGRYVDHAVLDYAGLPEEEAERAASALELWSGLAATRDPRPQQDQPQVESQPGLVAARVRDRSGPAAGRPSAGEGLQVLRTGECSGHRPCLGTGLRLADQGSGRKASHSSDLGAARGQVAHHPRPAGSGREQLACCPLRNAGQQDPYRVGRRLPGHQADPGGRRRGAGLSHRAWPPARGRHDRDATSVLGGQSLHQGETRPDRPGDVLRSGPGAQEHSRPDRDSDPLRRSRSGQVCTAR</sequence>
<feature type="compositionally biased region" description="Basic and acidic residues" evidence="2">
    <location>
        <begin position="459"/>
        <end position="473"/>
    </location>
</feature>
<keyword evidence="1" id="KW-0175">Coiled coil</keyword>
<feature type="region of interest" description="Disordered" evidence="2">
    <location>
        <begin position="429"/>
        <end position="512"/>
    </location>
</feature>
<reference evidence="4 5" key="1">
    <citation type="submission" date="2019-10" db="EMBL/GenBank/DDBJ databases">
        <title>Streptomyces sp. nov., a novel actinobacterium isolated from alkaline environment.</title>
        <authorList>
            <person name="Golinska P."/>
        </authorList>
    </citation>
    <scope>NUCLEOTIDE SEQUENCE [LARGE SCALE GENOMIC DNA]</scope>
    <source>
        <strain evidence="4 5">OF1</strain>
    </source>
</reference>
<keyword evidence="5" id="KW-1185">Reference proteome</keyword>
<evidence type="ECO:0000313" key="3">
    <source>
        <dbReference type="EMBL" id="MBB1257859.1"/>
    </source>
</evidence>
<feature type="compositionally biased region" description="Basic and acidic residues" evidence="2">
    <location>
        <begin position="1300"/>
        <end position="1312"/>
    </location>
</feature>
<evidence type="ECO:0000256" key="1">
    <source>
        <dbReference type="SAM" id="Coils"/>
    </source>
</evidence>
<evidence type="ECO:0000313" key="6">
    <source>
        <dbReference type="Proteomes" id="UP000517765"/>
    </source>
</evidence>
<evidence type="ECO:0000313" key="5">
    <source>
        <dbReference type="Proteomes" id="UP000320857"/>
    </source>
</evidence>
<dbReference type="Proteomes" id="UP000517765">
    <property type="component" value="Unassembled WGS sequence"/>
</dbReference>
<dbReference type="Proteomes" id="UP000320857">
    <property type="component" value="Unassembled WGS sequence"/>
</dbReference>
<dbReference type="EMBL" id="JABJXA010000011">
    <property type="protein sequence ID" value="MBB1257859.1"/>
    <property type="molecule type" value="Genomic_DNA"/>
</dbReference>
<feature type="compositionally biased region" description="Low complexity" evidence="2">
    <location>
        <begin position="447"/>
        <end position="458"/>
    </location>
</feature>
<reference evidence="6" key="2">
    <citation type="submission" date="2020-05" db="EMBL/GenBank/DDBJ databases">
        <title>Classification of alakaliphilic streptomycetes isolated from an alkaline soil next to Lonar Crater, India and a proposal for the recognition of Streptomyces alkaliterrae sp. nov.</title>
        <authorList>
            <person name="Golinska P."/>
        </authorList>
    </citation>
    <scope>NUCLEOTIDE SEQUENCE [LARGE SCALE GENOMIC DNA]</scope>
    <source>
        <strain evidence="6">OF8</strain>
    </source>
</reference>
<proteinExistence type="predicted"/>
<dbReference type="RefSeq" id="WP_153506887.1">
    <property type="nucleotide sequence ID" value="NZ_JABJXA010000011.1"/>
</dbReference>
<name>A0A5P0YM33_9ACTN</name>
<feature type="compositionally biased region" description="Basic and acidic residues" evidence="2">
    <location>
        <begin position="1281"/>
        <end position="1290"/>
    </location>
</feature>
<accession>A0A5P0YM33</accession>
<gene>
    <name evidence="4" type="ORF">FNX44_005300</name>
    <name evidence="3" type="ORF">H3147_03320</name>
</gene>
<feature type="coiled-coil region" evidence="1">
    <location>
        <begin position="234"/>
        <end position="265"/>
    </location>
</feature>
<protein>
    <submittedName>
        <fullName evidence="4">Uncharacterized protein</fullName>
    </submittedName>
</protein>
<organism evidence="4 5">
    <name type="scientific">Streptomyces alkaliterrae</name>
    <dbReference type="NCBI Taxonomy" id="2213162"/>
    <lineage>
        <taxon>Bacteria</taxon>
        <taxon>Bacillati</taxon>
        <taxon>Actinomycetota</taxon>
        <taxon>Actinomycetes</taxon>
        <taxon>Kitasatosporales</taxon>
        <taxon>Streptomycetaceae</taxon>
        <taxon>Streptomyces</taxon>
    </lineage>
</organism>
<feature type="compositionally biased region" description="Polar residues" evidence="2">
    <location>
        <begin position="483"/>
        <end position="498"/>
    </location>
</feature>